<evidence type="ECO:0000313" key="3">
    <source>
        <dbReference type="EMBL" id="SDI40275.1"/>
    </source>
</evidence>
<feature type="signal peptide" evidence="2">
    <location>
        <begin position="1"/>
        <end position="17"/>
    </location>
</feature>
<dbReference type="Proteomes" id="UP000199705">
    <property type="component" value="Unassembled WGS sequence"/>
</dbReference>
<evidence type="ECO:0008006" key="5">
    <source>
        <dbReference type="Google" id="ProtNLM"/>
    </source>
</evidence>
<keyword evidence="2" id="KW-0732">Signal</keyword>
<name>A0A1G8K9Z7_9SPHI</name>
<proteinExistence type="predicted"/>
<evidence type="ECO:0000313" key="4">
    <source>
        <dbReference type="Proteomes" id="UP000199705"/>
    </source>
</evidence>
<dbReference type="EMBL" id="FNCG01000020">
    <property type="protein sequence ID" value="SDI40275.1"/>
    <property type="molecule type" value="Genomic_DNA"/>
</dbReference>
<dbReference type="AlphaFoldDB" id="A0A1G8K9Z7"/>
<dbReference type="STRING" id="551996.SAMN05192573_12042"/>
<dbReference type="RefSeq" id="WP_091174812.1">
    <property type="nucleotide sequence ID" value="NZ_FNCG01000020.1"/>
</dbReference>
<dbReference type="PROSITE" id="PS51257">
    <property type="entry name" value="PROKAR_LIPOPROTEIN"/>
    <property type="match status" value="1"/>
</dbReference>
<gene>
    <name evidence="3" type="ORF">SAMN05192573_12042</name>
</gene>
<organism evidence="3 4">
    <name type="scientific">Mucilaginibacter gossypii</name>
    <dbReference type="NCBI Taxonomy" id="551996"/>
    <lineage>
        <taxon>Bacteria</taxon>
        <taxon>Pseudomonadati</taxon>
        <taxon>Bacteroidota</taxon>
        <taxon>Sphingobacteriia</taxon>
        <taxon>Sphingobacteriales</taxon>
        <taxon>Sphingobacteriaceae</taxon>
        <taxon>Mucilaginibacter</taxon>
    </lineage>
</organism>
<sequence length="76" mass="7855">MKKLTILTFLAASIAFASCHSADKNNRQNDTSVTQSSGGPADSTKTSTARNTDTTTNSADTTTLGADTDSAVHPVH</sequence>
<keyword evidence="4" id="KW-1185">Reference proteome</keyword>
<evidence type="ECO:0000256" key="2">
    <source>
        <dbReference type="SAM" id="SignalP"/>
    </source>
</evidence>
<accession>A0A1G8K9Z7</accession>
<feature type="chain" id="PRO_5011603389" description="Entericidin" evidence="2">
    <location>
        <begin position="18"/>
        <end position="76"/>
    </location>
</feature>
<feature type="compositionally biased region" description="Polar residues" evidence="1">
    <location>
        <begin position="28"/>
        <end position="38"/>
    </location>
</feature>
<feature type="region of interest" description="Disordered" evidence="1">
    <location>
        <begin position="21"/>
        <end position="76"/>
    </location>
</feature>
<reference evidence="4" key="1">
    <citation type="submission" date="2016-10" db="EMBL/GenBank/DDBJ databases">
        <authorList>
            <person name="Varghese N."/>
            <person name="Submissions S."/>
        </authorList>
    </citation>
    <scope>NUCLEOTIDE SEQUENCE [LARGE SCALE GENOMIC DNA]</scope>
    <source>
        <strain evidence="4">Gh-67</strain>
    </source>
</reference>
<protein>
    <recommendedName>
        <fullName evidence="5">Entericidin</fullName>
    </recommendedName>
</protein>
<evidence type="ECO:0000256" key="1">
    <source>
        <dbReference type="SAM" id="MobiDB-lite"/>
    </source>
</evidence>
<feature type="compositionally biased region" description="Low complexity" evidence="1">
    <location>
        <begin position="44"/>
        <end position="63"/>
    </location>
</feature>